<dbReference type="Gene3D" id="3.40.50.2000">
    <property type="entry name" value="Glycogen Phosphorylase B"/>
    <property type="match status" value="1"/>
</dbReference>
<accession>K2G7B8</accession>
<dbReference type="SUPFAM" id="SSF53756">
    <property type="entry name" value="UDP-Glycosyltransferase/glycogen phosphorylase"/>
    <property type="match status" value="1"/>
</dbReference>
<dbReference type="InterPro" id="IPR001296">
    <property type="entry name" value="Glyco_trans_1"/>
</dbReference>
<dbReference type="AlphaFoldDB" id="K2G7B8"/>
<organism evidence="2">
    <name type="scientific">uncultured bacterium</name>
    <name type="common">gcode 4</name>
    <dbReference type="NCBI Taxonomy" id="1234023"/>
    <lineage>
        <taxon>Bacteria</taxon>
        <taxon>environmental samples</taxon>
    </lineage>
</organism>
<reference evidence="2" key="1">
    <citation type="journal article" date="2012" name="Science">
        <title>Fermentation, hydrogen, and sulfur metabolism in multiple uncultivated bacterial phyla.</title>
        <authorList>
            <person name="Wrighton K.C."/>
            <person name="Thomas B.C."/>
            <person name="Sharon I."/>
            <person name="Miller C.S."/>
            <person name="Castelle C.J."/>
            <person name="VerBerkmoes N.C."/>
            <person name="Wilkins M.J."/>
            <person name="Hettich R.L."/>
            <person name="Lipton M.S."/>
            <person name="Williams K.H."/>
            <person name="Long P.E."/>
            <person name="Banfield J.F."/>
        </authorList>
    </citation>
    <scope>NUCLEOTIDE SEQUENCE [LARGE SCALE GENOMIC DNA]</scope>
</reference>
<evidence type="ECO:0000259" key="1">
    <source>
        <dbReference type="Pfam" id="PF00534"/>
    </source>
</evidence>
<dbReference type="GO" id="GO:0016757">
    <property type="term" value="F:glycosyltransferase activity"/>
    <property type="evidence" value="ECO:0007669"/>
    <property type="project" value="InterPro"/>
</dbReference>
<name>K2G7B8_9BACT</name>
<protein>
    <recommendedName>
        <fullName evidence="1">Glycosyl transferase family 1 domain-containing protein</fullName>
    </recommendedName>
</protein>
<dbReference type="EMBL" id="AMFJ01000016">
    <property type="protein sequence ID" value="EKE30252.1"/>
    <property type="molecule type" value="Genomic_DNA"/>
</dbReference>
<proteinExistence type="predicted"/>
<gene>
    <name evidence="2" type="ORF">ACD_2C00016G0003</name>
</gene>
<evidence type="ECO:0000313" key="2">
    <source>
        <dbReference type="EMBL" id="EKE30252.1"/>
    </source>
</evidence>
<feature type="domain" description="Glycosyl transferase family 1" evidence="1">
    <location>
        <begin position="142"/>
        <end position="278"/>
    </location>
</feature>
<sequence>MKIWIISKLESYWSLQNLTESIISAIKSKYDAVEYFQQDEKIDLNEISKIYRESDIVFNLSSKCMNYQKDNNKVTVFLWHAWMDHWAWINLYRNRAFFWPNDVIAFASKSARSKFNHVYWKSLKTVLLPYFTTFSEDSTSVDKEAIKTKYWLPTDKQLLLYHWRICEEKNIIWILDVFDSLQSSDFSIAFAWSNSELRTFWFWKSRYDSVDYADKLSKHINDNRIKNAYFLWSLERRDLRELISASYLNINLSVNKEEDFWISAIESMALWIPVVTSDWWWLKDINSWAGYCAKSELSDWFDIKLDYEGVRNFIDDISTDKKRYQKISERSLKKVKKKFSESAFVDNFEKILKEIKKKDILEWIDSHSILKPKKWIEKIYLGVLKSDNAESIYIDNPRLFNRLYKFYASKRK</sequence>
<dbReference type="Pfam" id="PF00534">
    <property type="entry name" value="Glycos_transf_1"/>
    <property type="match status" value="1"/>
</dbReference>
<comment type="caution">
    <text evidence="2">The sequence shown here is derived from an EMBL/GenBank/DDBJ whole genome shotgun (WGS) entry which is preliminary data.</text>
</comment>